<dbReference type="AlphaFoldDB" id="A0AAV6W0B1"/>
<evidence type="ECO:0000313" key="2">
    <source>
        <dbReference type="Proteomes" id="UP000827092"/>
    </source>
</evidence>
<organism evidence="1 2">
    <name type="scientific">Oedothorax gibbosus</name>
    <dbReference type="NCBI Taxonomy" id="931172"/>
    <lineage>
        <taxon>Eukaryota</taxon>
        <taxon>Metazoa</taxon>
        <taxon>Ecdysozoa</taxon>
        <taxon>Arthropoda</taxon>
        <taxon>Chelicerata</taxon>
        <taxon>Arachnida</taxon>
        <taxon>Araneae</taxon>
        <taxon>Araneomorphae</taxon>
        <taxon>Entelegynae</taxon>
        <taxon>Araneoidea</taxon>
        <taxon>Linyphiidae</taxon>
        <taxon>Erigoninae</taxon>
        <taxon>Oedothorax</taxon>
    </lineage>
</organism>
<reference evidence="1 2" key="1">
    <citation type="journal article" date="2022" name="Nat. Ecol. Evol.">
        <title>A masculinizing supergene underlies an exaggerated male reproductive morph in a spider.</title>
        <authorList>
            <person name="Hendrickx F."/>
            <person name="De Corte Z."/>
            <person name="Sonet G."/>
            <person name="Van Belleghem S.M."/>
            <person name="Kostlbacher S."/>
            <person name="Vangestel C."/>
        </authorList>
    </citation>
    <scope>NUCLEOTIDE SEQUENCE [LARGE SCALE GENOMIC DNA]</scope>
    <source>
        <strain evidence="1">W744_W776</strain>
    </source>
</reference>
<keyword evidence="2" id="KW-1185">Reference proteome</keyword>
<name>A0AAV6W0B1_9ARAC</name>
<proteinExistence type="predicted"/>
<dbReference type="EMBL" id="JAFNEN010000003">
    <property type="protein sequence ID" value="KAG8201748.1"/>
    <property type="molecule type" value="Genomic_DNA"/>
</dbReference>
<sequence>MAVCTRLSHQPKNGLVSNASLLQKLDVLTINSQNRKKRRSQFQLPKSGSENFQRFNLPAVHCTLKLQTCVEGLEKEFQRPSVSLSASLEHLHLRSSMLRAQG</sequence>
<gene>
    <name evidence="1" type="ORF">JTE90_012808</name>
</gene>
<dbReference type="Proteomes" id="UP000827092">
    <property type="component" value="Unassembled WGS sequence"/>
</dbReference>
<comment type="caution">
    <text evidence="1">The sequence shown here is derived from an EMBL/GenBank/DDBJ whole genome shotgun (WGS) entry which is preliminary data.</text>
</comment>
<accession>A0AAV6W0B1</accession>
<protein>
    <submittedName>
        <fullName evidence="1">Uncharacterized protein</fullName>
    </submittedName>
</protein>
<evidence type="ECO:0000313" key="1">
    <source>
        <dbReference type="EMBL" id="KAG8201748.1"/>
    </source>
</evidence>